<sequence>MANQDEEGVVYTDHSDDDRRRDPQREWSDLPTIRRNRIGRIPDRPRTQTSYAIDGTGSSGIEEGKCRTSDHHAKSTVVWTNSSQTTKTQRPHTPPRRRRLHSNSDDSESSSGRDRNGGRRTYRRYKKTRGRDVTPPIDGHTPFSSWILKVDEVKCRAFPTTLTGLASQWFISLPAGSISSYSEIKELFLNEFTTSIDNTKHPINLLVVVQKPNETTRKYIECFKAECKTIDGLVDGVASLCLTNDLANDEFRKQLMTKPVWTRKKCKSSPKNSSTGRRSIGW</sequence>
<feature type="domain" description="Retrotransposon gag" evidence="2">
    <location>
        <begin position="157"/>
        <end position="228"/>
    </location>
</feature>
<evidence type="ECO:0000313" key="4">
    <source>
        <dbReference type="Proteomes" id="UP001341840"/>
    </source>
</evidence>
<evidence type="ECO:0000313" key="3">
    <source>
        <dbReference type="EMBL" id="MED6164451.1"/>
    </source>
</evidence>
<accession>A0ABU6UTI6</accession>
<dbReference type="Proteomes" id="UP001341840">
    <property type="component" value="Unassembled WGS sequence"/>
</dbReference>
<feature type="compositionally biased region" description="Basic and acidic residues" evidence="1">
    <location>
        <begin position="62"/>
        <end position="73"/>
    </location>
</feature>
<reference evidence="3 4" key="1">
    <citation type="journal article" date="2023" name="Plants (Basel)">
        <title>Bridging the Gap: Combining Genomics and Transcriptomics Approaches to Understand Stylosanthes scabra, an Orphan Legume from the Brazilian Caatinga.</title>
        <authorList>
            <person name="Ferreira-Neto J.R.C."/>
            <person name="da Silva M.D."/>
            <person name="Binneck E."/>
            <person name="de Melo N.F."/>
            <person name="da Silva R.H."/>
            <person name="de Melo A.L.T.M."/>
            <person name="Pandolfi V."/>
            <person name="Bustamante F.O."/>
            <person name="Brasileiro-Vidal A.C."/>
            <person name="Benko-Iseppon A.M."/>
        </authorList>
    </citation>
    <scope>NUCLEOTIDE SEQUENCE [LARGE SCALE GENOMIC DNA]</scope>
    <source>
        <tissue evidence="3">Leaves</tissue>
    </source>
</reference>
<feature type="compositionally biased region" description="Basic residues" evidence="1">
    <location>
        <begin position="89"/>
        <end position="101"/>
    </location>
</feature>
<feature type="region of interest" description="Disordered" evidence="1">
    <location>
        <begin position="1"/>
        <end position="136"/>
    </location>
</feature>
<evidence type="ECO:0000259" key="2">
    <source>
        <dbReference type="Pfam" id="PF03732"/>
    </source>
</evidence>
<evidence type="ECO:0000256" key="1">
    <source>
        <dbReference type="SAM" id="MobiDB-lite"/>
    </source>
</evidence>
<keyword evidence="4" id="KW-1185">Reference proteome</keyword>
<feature type="compositionally biased region" description="Basic and acidic residues" evidence="1">
    <location>
        <begin position="13"/>
        <end position="28"/>
    </location>
</feature>
<dbReference type="Pfam" id="PF03732">
    <property type="entry name" value="Retrotrans_gag"/>
    <property type="match status" value="1"/>
</dbReference>
<organism evidence="3 4">
    <name type="scientific">Stylosanthes scabra</name>
    <dbReference type="NCBI Taxonomy" id="79078"/>
    <lineage>
        <taxon>Eukaryota</taxon>
        <taxon>Viridiplantae</taxon>
        <taxon>Streptophyta</taxon>
        <taxon>Embryophyta</taxon>
        <taxon>Tracheophyta</taxon>
        <taxon>Spermatophyta</taxon>
        <taxon>Magnoliopsida</taxon>
        <taxon>eudicotyledons</taxon>
        <taxon>Gunneridae</taxon>
        <taxon>Pentapetalae</taxon>
        <taxon>rosids</taxon>
        <taxon>fabids</taxon>
        <taxon>Fabales</taxon>
        <taxon>Fabaceae</taxon>
        <taxon>Papilionoideae</taxon>
        <taxon>50 kb inversion clade</taxon>
        <taxon>dalbergioids sensu lato</taxon>
        <taxon>Dalbergieae</taxon>
        <taxon>Pterocarpus clade</taxon>
        <taxon>Stylosanthes</taxon>
    </lineage>
</organism>
<gene>
    <name evidence="3" type="ORF">PIB30_090234</name>
</gene>
<proteinExistence type="predicted"/>
<dbReference type="InterPro" id="IPR005162">
    <property type="entry name" value="Retrotrans_gag_dom"/>
</dbReference>
<dbReference type="PANTHER" id="PTHR33223:SF10">
    <property type="entry name" value="AMINOTRANSFERASE-LIKE PLANT MOBILE DOMAIN-CONTAINING PROTEIN"/>
    <property type="match status" value="1"/>
</dbReference>
<protein>
    <recommendedName>
        <fullName evidence="2">Retrotransposon gag domain-containing protein</fullName>
    </recommendedName>
</protein>
<feature type="compositionally biased region" description="Basic residues" evidence="1">
    <location>
        <begin position="118"/>
        <end position="129"/>
    </location>
</feature>
<dbReference type="EMBL" id="JASCZI010122559">
    <property type="protein sequence ID" value="MED6164451.1"/>
    <property type="molecule type" value="Genomic_DNA"/>
</dbReference>
<dbReference type="PANTHER" id="PTHR33223">
    <property type="entry name" value="CCHC-TYPE DOMAIN-CONTAINING PROTEIN"/>
    <property type="match status" value="1"/>
</dbReference>
<name>A0ABU6UTI6_9FABA</name>
<comment type="caution">
    <text evidence="3">The sequence shown here is derived from an EMBL/GenBank/DDBJ whole genome shotgun (WGS) entry which is preliminary data.</text>
</comment>